<feature type="domain" description="Nephrocystin 3-like N-terminal" evidence="2">
    <location>
        <begin position="251"/>
        <end position="416"/>
    </location>
</feature>
<organism evidence="4 5">
    <name type="scientific">Heterodermia speciosa</name>
    <dbReference type="NCBI Taxonomy" id="116794"/>
    <lineage>
        <taxon>Eukaryota</taxon>
        <taxon>Fungi</taxon>
        <taxon>Dikarya</taxon>
        <taxon>Ascomycota</taxon>
        <taxon>Pezizomycotina</taxon>
        <taxon>Lecanoromycetes</taxon>
        <taxon>OSLEUM clade</taxon>
        <taxon>Lecanoromycetidae</taxon>
        <taxon>Caliciales</taxon>
        <taxon>Physciaceae</taxon>
        <taxon>Heterodermia</taxon>
    </lineage>
</organism>
<evidence type="ECO:0000313" key="5">
    <source>
        <dbReference type="Proteomes" id="UP000664521"/>
    </source>
</evidence>
<evidence type="ECO:0000259" key="3">
    <source>
        <dbReference type="Pfam" id="PF25053"/>
    </source>
</evidence>
<evidence type="ECO:0000313" key="4">
    <source>
        <dbReference type="EMBL" id="CAF9932900.1"/>
    </source>
</evidence>
<name>A0A8H3IXU6_9LECA</name>
<feature type="domain" description="DUF7791" evidence="3">
    <location>
        <begin position="526"/>
        <end position="698"/>
    </location>
</feature>
<dbReference type="Pfam" id="PF24883">
    <property type="entry name" value="NPHP3_N"/>
    <property type="match status" value="1"/>
</dbReference>
<dbReference type="SUPFAM" id="SSF52540">
    <property type="entry name" value="P-loop containing nucleoside triphosphate hydrolases"/>
    <property type="match status" value="1"/>
</dbReference>
<protein>
    <recommendedName>
        <fullName evidence="6">NACHT domain-containing protein</fullName>
    </recommendedName>
</protein>
<dbReference type="Gene3D" id="3.40.50.300">
    <property type="entry name" value="P-loop containing nucleotide triphosphate hydrolases"/>
    <property type="match status" value="1"/>
</dbReference>
<keyword evidence="1" id="KW-0677">Repeat</keyword>
<dbReference type="AlphaFoldDB" id="A0A8H3IXU6"/>
<dbReference type="PANTHER" id="PTHR10039:SF5">
    <property type="entry name" value="NACHT DOMAIN-CONTAINING PROTEIN"/>
    <property type="match status" value="1"/>
</dbReference>
<dbReference type="PANTHER" id="PTHR10039">
    <property type="entry name" value="AMELOGENIN"/>
    <property type="match status" value="1"/>
</dbReference>
<evidence type="ECO:0000259" key="2">
    <source>
        <dbReference type="Pfam" id="PF24883"/>
    </source>
</evidence>
<dbReference type="OrthoDB" id="443402at2759"/>
<evidence type="ECO:0008006" key="6">
    <source>
        <dbReference type="Google" id="ProtNLM"/>
    </source>
</evidence>
<proteinExistence type="predicted"/>
<dbReference type="InterPro" id="IPR056884">
    <property type="entry name" value="NPHP3-like_N"/>
</dbReference>
<dbReference type="EMBL" id="CAJPDS010000065">
    <property type="protein sequence ID" value="CAF9932900.1"/>
    <property type="molecule type" value="Genomic_DNA"/>
</dbReference>
<reference evidence="4" key="1">
    <citation type="submission" date="2021-03" db="EMBL/GenBank/DDBJ databases">
        <authorList>
            <person name="Tagirdzhanova G."/>
        </authorList>
    </citation>
    <scope>NUCLEOTIDE SEQUENCE</scope>
</reference>
<dbReference type="InterPro" id="IPR027417">
    <property type="entry name" value="P-loop_NTPase"/>
</dbReference>
<evidence type="ECO:0000256" key="1">
    <source>
        <dbReference type="ARBA" id="ARBA00022737"/>
    </source>
</evidence>
<dbReference type="Pfam" id="PF25053">
    <property type="entry name" value="DUF7791"/>
    <property type="match status" value="1"/>
</dbReference>
<accession>A0A8H3IXU6</accession>
<keyword evidence="5" id="KW-1185">Reference proteome</keyword>
<gene>
    <name evidence="4" type="ORF">HETSPECPRED_008477</name>
</gene>
<comment type="caution">
    <text evidence="4">The sequence shown here is derived from an EMBL/GenBank/DDBJ whole genome shotgun (WGS) entry which is preliminary data.</text>
</comment>
<dbReference type="Proteomes" id="UP000664521">
    <property type="component" value="Unassembled WGS sequence"/>
</dbReference>
<sequence length="1050" mass="119605">MDPLTAFSLACGVIQIVDFGTRALSTIKEMYKQGELSEYKELEETTKHLGNAQRDICLPTTALQKRQDKELFEIAKDCSEIATELTTKLQTLKITNAHRKRDRIKVGLKAFREKHNIQELQKRLDSYRTAFNDHILLGLRLQLDLVTGSGPAIQDLSQQVQTMITKLAQGPKSLDELAKAIRHEHIETREHITEQFVHHRQVQDDKARRQRLLDSLWFDELWSREERIVDAHRQTFEWIFDSTGKGVGPWDNYVQWLECGKGVYWIKGKAGSGKSTLMSFLSQDSRIPESLKVWAADRSILVPKFYFWSGGTSMEKSTEGLLRSLLWQILNQLPDLQVSDPGQGDGRAIIAEPIAAWTERRLRAKLMETVQKASQTHRLCFFIDGLDEFDGDQEGLISIIQNLVLSPGIKMCLSSRPDHIFVNAFASSATLQLQDLTKIDIQRFVKDELQGGLQVSQMASQGPEWLQELTDRILWKAQGVFLWVSLAVKDQIRGLRNGDSLEQLEERLRYLPDEVEGIYARMLNQIEKPYRQEASIFMQIALHGLDSSLLSHVLAFQKDLDAILSSDDPMPELELVAMSHRIKKRIGIACAGLLEIHENAKEDSEQEDSELEEESSVLDIRDSREAYPSRRRYPGEARGMEIISLGEDVDVNFIHRTAVDFMHHENAGGTFLRINAASGFNVEVFHAKVLLVRLRLFGYRRSVDELMRAIWRAEHGTGKEQTTLCQLLDSIMWKLDQKYFDKKWSKKHHWSTRWAFSNLIIFMQNLQISNPSKKLHFPSFRSGSLDRPNMKTLDFLLLAASYGLYRFVENSLDQAGLVCNQDVAANLLYGSLLACSDPLFQFDSAMATLDFANRMLKQDVDPNYKVNGDFNLWSIFLWQMHEALRLGNVHARMTEHNLRIMQNALAKTALAFIDRGVDLATSEVLGSRILTSGGGGYCLFWLDLSVLAILELCLTGQSELLRIREACNSAGASFYAHCSKLVFSRGETHSEYELLNTESSAFLQIYNRDFTKAEIQRSIDSDLIKLGDTILREKEQGGKNDATIGEEDIE</sequence>
<dbReference type="InterPro" id="IPR056693">
    <property type="entry name" value="DUF7791"/>
</dbReference>